<keyword evidence="4 8" id="KW-0964">Secreted</keyword>
<comment type="function">
    <text evidence="8">Immune regulatory cytokine.</text>
</comment>
<evidence type="ECO:0000256" key="3">
    <source>
        <dbReference type="ARBA" id="ARBA00022514"/>
    </source>
</evidence>
<accession>A0ABD1JW97</accession>
<keyword evidence="6" id="KW-1015">Disulfide bond</keyword>
<keyword evidence="11" id="KW-1185">Reference proteome</keyword>
<evidence type="ECO:0000256" key="1">
    <source>
        <dbReference type="ARBA" id="ARBA00004613"/>
    </source>
</evidence>
<feature type="disulfide bond" evidence="6">
    <location>
        <begin position="156"/>
        <end position="210"/>
    </location>
</feature>
<reference evidence="10 11" key="1">
    <citation type="submission" date="2024-09" db="EMBL/GenBank/DDBJ databases">
        <title>A chromosome-level genome assembly of Gray's grenadier anchovy, Coilia grayii.</title>
        <authorList>
            <person name="Fu Z."/>
        </authorList>
    </citation>
    <scope>NUCLEOTIDE SEQUENCE [LARGE SCALE GENOMIC DNA]</scope>
    <source>
        <strain evidence="10">G4</strain>
        <tissue evidence="10">Muscle</tissue>
    </source>
</reference>
<evidence type="ECO:0000256" key="8">
    <source>
        <dbReference type="RuleBase" id="RU368043"/>
    </source>
</evidence>
<evidence type="ECO:0000256" key="5">
    <source>
        <dbReference type="ARBA" id="ARBA00022729"/>
    </source>
</evidence>
<keyword evidence="5" id="KW-0732">Signal</keyword>
<proteinExistence type="inferred from homology"/>
<feature type="transmembrane region" description="Helical" evidence="9">
    <location>
        <begin position="77"/>
        <end position="101"/>
    </location>
</feature>
<dbReference type="GO" id="GO:0005125">
    <property type="term" value="F:cytokine activity"/>
    <property type="evidence" value="ECO:0007669"/>
    <property type="project" value="UniProtKB-UniRule"/>
</dbReference>
<dbReference type="AlphaFoldDB" id="A0ABD1JW97"/>
<dbReference type="PRINTS" id="PR01937">
    <property type="entry name" value="INTRLEUKIN24"/>
</dbReference>
<dbReference type="InterPro" id="IPR020423">
    <property type="entry name" value="IL-10_CS"/>
</dbReference>
<dbReference type="Gene3D" id="1.20.1250.10">
    <property type="match status" value="1"/>
</dbReference>
<evidence type="ECO:0000256" key="6">
    <source>
        <dbReference type="PIRSR" id="PIRSR620443-50"/>
    </source>
</evidence>
<dbReference type="PANTHER" id="PTHR48482:SF3">
    <property type="entry name" value="INTERLEUKIN-19"/>
    <property type="match status" value="1"/>
</dbReference>
<dbReference type="SUPFAM" id="SSF47266">
    <property type="entry name" value="4-helical cytokines"/>
    <property type="match status" value="1"/>
</dbReference>
<organism evidence="10 11">
    <name type="scientific">Coilia grayii</name>
    <name type="common">Gray's grenadier anchovy</name>
    <dbReference type="NCBI Taxonomy" id="363190"/>
    <lineage>
        <taxon>Eukaryota</taxon>
        <taxon>Metazoa</taxon>
        <taxon>Chordata</taxon>
        <taxon>Craniata</taxon>
        <taxon>Vertebrata</taxon>
        <taxon>Euteleostomi</taxon>
        <taxon>Actinopterygii</taxon>
        <taxon>Neopterygii</taxon>
        <taxon>Teleostei</taxon>
        <taxon>Clupei</taxon>
        <taxon>Clupeiformes</taxon>
        <taxon>Clupeoidei</taxon>
        <taxon>Engraulidae</taxon>
        <taxon>Coilinae</taxon>
        <taxon>Coilia</taxon>
    </lineage>
</organism>
<evidence type="ECO:0000256" key="7">
    <source>
        <dbReference type="PIRSR" id="PIRSR620443-51"/>
    </source>
</evidence>
<evidence type="ECO:0000256" key="9">
    <source>
        <dbReference type="SAM" id="Phobius"/>
    </source>
</evidence>
<name>A0ABD1JW97_9TELE</name>
<dbReference type="PANTHER" id="PTHR48482">
    <property type="entry name" value="INTERLEUKIN-19-RELATED"/>
    <property type="match status" value="1"/>
</dbReference>
<dbReference type="InterPro" id="IPR020444">
    <property type="entry name" value="IL-24"/>
</dbReference>
<evidence type="ECO:0000256" key="4">
    <source>
        <dbReference type="ARBA" id="ARBA00022525"/>
    </source>
</evidence>
<dbReference type="Proteomes" id="UP001591681">
    <property type="component" value="Unassembled WGS sequence"/>
</dbReference>
<dbReference type="InterPro" id="IPR020443">
    <property type="entry name" value="IL-10/19/20/24/26"/>
</dbReference>
<keyword evidence="3 8" id="KW-0202">Cytokine</keyword>
<sequence>MSKKSTSRCTGKAAFGYRPCGKGSGNFVPLRCRKMEHSLTHAIAMCCPSQGDLVPTSHISYMLRSPEYKKKTLKVKAMTMTMMMTMMKVCVLLLCVCGVSSGRRLRLGNCTVNVHTHELRQHFHTIRQSMVVQDSHMGIKLLKSDIMEDVQPSESCCFLRHLLRFYVERVFGSQAAPQALQRRTTGVLANAFLSIKKQLRQCHDQAHCQCGEQSRVKMEAILTSFDKLEATAAVVKAVGELGSVLEWMDAFNQGKDTPIKATHG</sequence>
<dbReference type="EMBL" id="JBHFQA010000011">
    <property type="protein sequence ID" value="KAL2091142.1"/>
    <property type="molecule type" value="Genomic_DNA"/>
</dbReference>
<evidence type="ECO:0000313" key="11">
    <source>
        <dbReference type="Proteomes" id="UP001591681"/>
    </source>
</evidence>
<protein>
    <recommendedName>
        <fullName evidence="8">Interleukin family protein</fullName>
    </recommendedName>
</protein>
<evidence type="ECO:0000313" key="10">
    <source>
        <dbReference type="EMBL" id="KAL2091142.1"/>
    </source>
</evidence>
<dbReference type="PROSITE" id="PS00520">
    <property type="entry name" value="INTERLEUKIN_10"/>
    <property type="match status" value="1"/>
</dbReference>
<gene>
    <name evidence="10" type="ORF">ACEWY4_013405</name>
</gene>
<dbReference type="Pfam" id="PF00726">
    <property type="entry name" value="IL10"/>
    <property type="match status" value="1"/>
</dbReference>
<keyword evidence="9" id="KW-0472">Membrane</keyword>
<feature type="disulfide bond" evidence="6">
    <location>
        <begin position="110"/>
        <end position="202"/>
    </location>
</feature>
<comment type="caution">
    <text evidence="10">The sequence shown here is derived from an EMBL/GenBank/DDBJ whole genome shotgun (WGS) entry which is preliminary data.</text>
</comment>
<comment type="subcellular location">
    <subcellularLocation>
        <location evidence="1 8">Secreted</location>
    </subcellularLocation>
</comment>
<dbReference type="InterPro" id="IPR009079">
    <property type="entry name" value="4_helix_cytokine-like_core"/>
</dbReference>
<dbReference type="GO" id="GO:0005615">
    <property type="term" value="C:extracellular space"/>
    <property type="evidence" value="ECO:0007669"/>
    <property type="project" value="UniProtKB-UniRule"/>
</dbReference>
<feature type="disulfide bond" evidence="7">
    <location>
        <begin position="156"/>
        <end position="208"/>
    </location>
</feature>
<keyword evidence="9" id="KW-0812">Transmembrane</keyword>
<keyword evidence="9" id="KW-1133">Transmembrane helix</keyword>
<evidence type="ECO:0000256" key="2">
    <source>
        <dbReference type="ARBA" id="ARBA00008813"/>
    </source>
</evidence>
<feature type="disulfide bond" evidence="7">
    <location>
        <begin position="157"/>
        <end position="210"/>
    </location>
</feature>
<comment type="similarity">
    <text evidence="2 8">Belongs to the IL-10 family.</text>
</comment>